<feature type="chain" id="PRO_5039204063" description="Adhesin" evidence="1">
    <location>
        <begin position="21"/>
        <end position="225"/>
    </location>
</feature>
<dbReference type="RefSeq" id="WP_185038305.1">
    <property type="nucleotide sequence ID" value="NZ_BAABFG010000005.1"/>
</dbReference>
<protein>
    <recommendedName>
        <fullName evidence="4">Adhesin</fullName>
    </recommendedName>
</protein>
<comment type="caution">
    <text evidence="2">The sequence shown here is derived from an EMBL/GenBank/DDBJ whole genome shotgun (WGS) entry which is preliminary data.</text>
</comment>
<dbReference type="EMBL" id="JACHNB010000001">
    <property type="protein sequence ID" value="MBB4737964.1"/>
    <property type="molecule type" value="Genomic_DNA"/>
</dbReference>
<name>A0A7W7GTG1_9ACTN</name>
<evidence type="ECO:0008006" key="4">
    <source>
        <dbReference type="Google" id="ProtNLM"/>
    </source>
</evidence>
<keyword evidence="3" id="KW-1185">Reference proteome</keyword>
<proteinExistence type="predicted"/>
<gene>
    <name evidence="2" type="ORF">BJY16_001423</name>
</gene>
<evidence type="ECO:0000313" key="2">
    <source>
        <dbReference type="EMBL" id="MBB4737964.1"/>
    </source>
</evidence>
<feature type="signal peptide" evidence="1">
    <location>
        <begin position="1"/>
        <end position="20"/>
    </location>
</feature>
<organism evidence="2 3">
    <name type="scientific">Actinoplanes octamycinicus</name>
    <dbReference type="NCBI Taxonomy" id="135948"/>
    <lineage>
        <taxon>Bacteria</taxon>
        <taxon>Bacillati</taxon>
        <taxon>Actinomycetota</taxon>
        <taxon>Actinomycetes</taxon>
        <taxon>Micromonosporales</taxon>
        <taxon>Micromonosporaceae</taxon>
        <taxon>Actinoplanes</taxon>
    </lineage>
</organism>
<keyword evidence="1" id="KW-0732">Signal</keyword>
<dbReference type="AlphaFoldDB" id="A0A7W7GTG1"/>
<evidence type="ECO:0000313" key="3">
    <source>
        <dbReference type="Proteomes" id="UP000546162"/>
    </source>
</evidence>
<accession>A0A7W7GTG1</accession>
<sequence>MRIRRTVLTGLLLALGPLTACDEHQQTETRSYDLTDRADAVTVSSLGGTIIVTAGTGDTVRVVETLVYAGAKPSPEHRVVGTDLTFTSGCQGHRGTCGVDYRIEVPARFRATLDSDGGAVSVTGLSGELTVSSGGGAVNGSDLGPVTARTGGGAVQLAFAEAPASVRVESGGGDVTLRLPDDSYRVEAHGGGGTTSIGVPSDAAATHRIGVDSGGGDIVLTPAAS</sequence>
<reference evidence="2 3" key="1">
    <citation type="submission" date="2020-08" db="EMBL/GenBank/DDBJ databases">
        <title>Sequencing the genomes of 1000 actinobacteria strains.</title>
        <authorList>
            <person name="Klenk H.-P."/>
        </authorList>
    </citation>
    <scope>NUCLEOTIDE SEQUENCE [LARGE SCALE GENOMIC DNA]</scope>
    <source>
        <strain evidence="2 3">DSM 45809</strain>
    </source>
</reference>
<evidence type="ECO:0000256" key="1">
    <source>
        <dbReference type="SAM" id="SignalP"/>
    </source>
</evidence>
<dbReference type="Proteomes" id="UP000546162">
    <property type="component" value="Unassembled WGS sequence"/>
</dbReference>